<sequence length="137" mass="15760">MKNIAIAIISLCITGCMPSDSLTWHLNATPQTIGATESILTAKALECLEDFRLNEHFKAEGKTQICGEFQGQYFSIFIEDYRYTIIDERIWVGKRYLQQSETDTFQDLLALLEKIIENLGGKPVRETLPRKWIIDWS</sequence>
<dbReference type="RefSeq" id="WP_160627067.1">
    <property type="nucleotide sequence ID" value="NZ_CP047593.1"/>
</dbReference>
<name>A0A6P1MBX2_9BACT</name>
<dbReference type="AlphaFoldDB" id="A0A6P1MBX2"/>
<evidence type="ECO:0000313" key="1">
    <source>
        <dbReference type="EMBL" id="QHI68595.1"/>
    </source>
</evidence>
<accession>A0A6P1MBX2</accession>
<organism evidence="1 2">
    <name type="scientific">Tichowtungia aerotolerans</name>
    <dbReference type="NCBI Taxonomy" id="2697043"/>
    <lineage>
        <taxon>Bacteria</taxon>
        <taxon>Pseudomonadati</taxon>
        <taxon>Kiritimatiellota</taxon>
        <taxon>Tichowtungiia</taxon>
        <taxon>Tichowtungiales</taxon>
        <taxon>Tichowtungiaceae</taxon>
        <taxon>Tichowtungia</taxon>
    </lineage>
</organism>
<dbReference type="KEGG" id="taer:GT409_03730"/>
<gene>
    <name evidence="1" type="ORF">GT409_03730</name>
</gene>
<evidence type="ECO:0000313" key="2">
    <source>
        <dbReference type="Proteomes" id="UP000464954"/>
    </source>
</evidence>
<dbReference type="Proteomes" id="UP000464954">
    <property type="component" value="Chromosome"/>
</dbReference>
<reference evidence="1 2" key="1">
    <citation type="submission" date="2020-01" db="EMBL/GenBank/DDBJ databases">
        <title>Ponticoccus aerotolerans gen. nov., sp. nov., an anaerobic bacterium and proposal of Ponticoccusceae fam. nov., Ponticoccusles ord. nov. and Ponticoccuse classis nov. in the phylum Kiritimatiellaeota.</title>
        <authorList>
            <person name="Zhou L.Y."/>
            <person name="Du Z.J."/>
        </authorList>
    </citation>
    <scope>NUCLEOTIDE SEQUENCE [LARGE SCALE GENOMIC DNA]</scope>
    <source>
        <strain evidence="1 2">S-5007</strain>
    </source>
</reference>
<keyword evidence="2" id="KW-1185">Reference proteome</keyword>
<protein>
    <submittedName>
        <fullName evidence="1">Uncharacterized protein</fullName>
    </submittedName>
</protein>
<dbReference type="EMBL" id="CP047593">
    <property type="protein sequence ID" value="QHI68595.1"/>
    <property type="molecule type" value="Genomic_DNA"/>
</dbReference>
<proteinExistence type="predicted"/>